<keyword evidence="4" id="KW-1185">Reference proteome</keyword>
<evidence type="ECO:0000313" key="3">
    <source>
        <dbReference type="EMBL" id="CAL1149917.1"/>
    </source>
</evidence>
<evidence type="ECO:0000313" key="4">
    <source>
        <dbReference type="Proteomes" id="UP001152797"/>
    </source>
</evidence>
<dbReference type="EMBL" id="CAMXCT020002223">
    <property type="protein sequence ID" value="CAL1149917.1"/>
    <property type="molecule type" value="Genomic_DNA"/>
</dbReference>
<evidence type="ECO:0000256" key="1">
    <source>
        <dbReference type="SAM" id="Coils"/>
    </source>
</evidence>
<dbReference type="EMBL" id="CAMXCT010002223">
    <property type="protein sequence ID" value="CAI3996542.1"/>
    <property type="molecule type" value="Genomic_DNA"/>
</dbReference>
<comment type="caution">
    <text evidence="2">The sequence shown here is derived from an EMBL/GenBank/DDBJ whole genome shotgun (WGS) entry which is preliminary data.</text>
</comment>
<keyword evidence="1" id="KW-0175">Coiled coil</keyword>
<evidence type="ECO:0000313" key="2">
    <source>
        <dbReference type="EMBL" id="CAI3996542.1"/>
    </source>
</evidence>
<feature type="coiled-coil region" evidence="1">
    <location>
        <begin position="117"/>
        <end position="151"/>
    </location>
</feature>
<reference evidence="3" key="2">
    <citation type="submission" date="2024-04" db="EMBL/GenBank/DDBJ databases">
        <authorList>
            <person name="Chen Y."/>
            <person name="Shah S."/>
            <person name="Dougan E. K."/>
            <person name="Thang M."/>
            <person name="Chan C."/>
        </authorList>
    </citation>
    <scope>NUCLEOTIDE SEQUENCE [LARGE SCALE GENOMIC DNA]</scope>
</reference>
<organism evidence="2">
    <name type="scientific">Cladocopium goreaui</name>
    <dbReference type="NCBI Taxonomy" id="2562237"/>
    <lineage>
        <taxon>Eukaryota</taxon>
        <taxon>Sar</taxon>
        <taxon>Alveolata</taxon>
        <taxon>Dinophyceae</taxon>
        <taxon>Suessiales</taxon>
        <taxon>Symbiodiniaceae</taxon>
        <taxon>Cladocopium</taxon>
    </lineage>
</organism>
<gene>
    <name evidence="2" type="ORF">C1SCF055_LOCUS23009</name>
</gene>
<reference evidence="2" key="1">
    <citation type="submission" date="2022-10" db="EMBL/GenBank/DDBJ databases">
        <authorList>
            <person name="Chen Y."/>
            <person name="Dougan E. K."/>
            <person name="Chan C."/>
            <person name="Rhodes N."/>
            <person name="Thang M."/>
        </authorList>
    </citation>
    <scope>NUCLEOTIDE SEQUENCE</scope>
</reference>
<dbReference type="Proteomes" id="UP001152797">
    <property type="component" value="Unassembled WGS sequence"/>
</dbReference>
<sequence length="294" mass="32573">MEAEPKIGLRFTPGDGASAAAKGVYVAELSKSSPLSATIPALTETLGVPANAATWRKDGAVGWECCPPVTLMHDGLTLDLEKSLAENEVTIPGARARREGEKVQLCFDTQHLGISTKRKLRLEMEEQLKEKRQLEDMERAREKQIRAARANEIFDEQIAQHVPWRESGWTGSSLIGAAAVNVVNRLLGDPDPDVKKPKHYLERLRPEQEYLGRDFTKGVLSLLRASGGSSTQCWAYFVHHQELRERFERAKQGLQADAANIPKKKSTTTSSVGPDLAFLGHFDPSGIPKLQKRR</sequence>
<dbReference type="EMBL" id="CAMXCT030002223">
    <property type="protein sequence ID" value="CAL4783854.1"/>
    <property type="molecule type" value="Genomic_DNA"/>
</dbReference>
<protein>
    <submittedName>
        <fullName evidence="2">Uncharacterized protein</fullName>
    </submittedName>
</protein>
<accession>A0A9P1CQ97</accession>
<dbReference type="AlphaFoldDB" id="A0A9P1CQ97"/>
<dbReference type="OrthoDB" id="10641332at2759"/>
<proteinExistence type="predicted"/>
<name>A0A9P1CQ97_9DINO</name>